<gene>
    <name evidence="1" type="ORF">QCA50_013255</name>
</gene>
<name>A0AAW0FZ11_9APHY</name>
<keyword evidence="2" id="KW-1185">Reference proteome</keyword>
<dbReference type="EMBL" id="JASBNA010000030">
    <property type="protein sequence ID" value="KAK7683424.1"/>
    <property type="molecule type" value="Genomic_DNA"/>
</dbReference>
<organism evidence="1 2">
    <name type="scientific">Cerrena zonata</name>
    <dbReference type="NCBI Taxonomy" id="2478898"/>
    <lineage>
        <taxon>Eukaryota</taxon>
        <taxon>Fungi</taxon>
        <taxon>Dikarya</taxon>
        <taxon>Basidiomycota</taxon>
        <taxon>Agaricomycotina</taxon>
        <taxon>Agaricomycetes</taxon>
        <taxon>Polyporales</taxon>
        <taxon>Cerrenaceae</taxon>
        <taxon>Cerrena</taxon>
    </lineage>
</organism>
<protein>
    <submittedName>
        <fullName evidence="1">Uncharacterized protein</fullName>
    </submittedName>
</protein>
<proteinExistence type="predicted"/>
<dbReference type="Proteomes" id="UP001385951">
    <property type="component" value="Unassembled WGS sequence"/>
</dbReference>
<accession>A0AAW0FZ11</accession>
<comment type="caution">
    <text evidence="1">The sequence shown here is derived from an EMBL/GenBank/DDBJ whole genome shotgun (WGS) entry which is preliminary data.</text>
</comment>
<sequence>MLMWLLLIELVYASAPTLRDAIPQDARQPPMRTCKQLNLCSFLGHAGISPCGSPSLTNRSETNPFYSCHFLIQSARTRSHIVSVYSSCDNPPRTFDEILMPVFKSLSMSPKYLPNVEYQDHLLSRFQLILTFPPRDLVVSSSALLEPVEGRTVYGILYRRLITAPANHSIPEYNMKLWRMAILTLSSCLTAKEIRTQCSSAWRSHRLK</sequence>
<dbReference type="AlphaFoldDB" id="A0AAW0FZ11"/>
<evidence type="ECO:0000313" key="2">
    <source>
        <dbReference type="Proteomes" id="UP001385951"/>
    </source>
</evidence>
<reference evidence="1 2" key="1">
    <citation type="submission" date="2022-09" db="EMBL/GenBank/DDBJ databases">
        <authorList>
            <person name="Palmer J.M."/>
        </authorList>
    </citation>
    <scope>NUCLEOTIDE SEQUENCE [LARGE SCALE GENOMIC DNA]</scope>
    <source>
        <strain evidence="1 2">DSM 7382</strain>
    </source>
</reference>
<evidence type="ECO:0000313" key="1">
    <source>
        <dbReference type="EMBL" id="KAK7683424.1"/>
    </source>
</evidence>